<dbReference type="InterPro" id="IPR011611">
    <property type="entry name" value="PfkB_dom"/>
</dbReference>
<comment type="caution">
    <text evidence="4">The sequence shown here is derived from an EMBL/GenBank/DDBJ whole genome shotgun (WGS) entry which is preliminary data.</text>
</comment>
<dbReference type="EMBL" id="JACHFL010000006">
    <property type="protein sequence ID" value="MBB5363522.1"/>
    <property type="molecule type" value="Genomic_DNA"/>
</dbReference>
<sequence>MLVILAAGSVNIDTTLYLPHFPSAGETLRGIPASPTLGGKGANQAAASARYGVPTTLLSRVSHDDDERQIPDP</sequence>
<keyword evidence="5" id="KW-1185">Reference proteome</keyword>
<keyword evidence="1" id="KW-0808">Transferase</keyword>
<dbReference type="InterPro" id="IPR002139">
    <property type="entry name" value="Ribo/fructo_kinase"/>
</dbReference>
<dbReference type="Proteomes" id="UP000552709">
    <property type="component" value="Unassembled WGS sequence"/>
</dbReference>
<accession>A0A7W8JUL1</accession>
<dbReference type="PANTHER" id="PTHR10584:SF166">
    <property type="entry name" value="RIBOKINASE"/>
    <property type="match status" value="1"/>
</dbReference>
<reference evidence="4 5" key="1">
    <citation type="submission" date="2020-08" db="EMBL/GenBank/DDBJ databases">
        <title>Genomic Encyclopedia of Type Strains, Phase IV (KMG-IV): sequencing the most valuable type-strain genomes for metagenomic binning, comparative biology and taxonomic classification.</title>
        <authorList>
            <person name="Goeker M."/>
        </authorList>
    </citation>
    <scope>NUCLEOTIDE SEQUENCE [LARGE SCALE GENOMIC DNA]</scope>
    <source>
        <strain evidence="4 5">DSM 27939</strain>
    </source>
</reference>
<gene>
    <name evidence="4" type="ORF">HNQ08_002628</name>
</gene>
<protein>
    <submittedName>
        <fullName evidence="4">Sugar/nucleoside kinase (Ribokinase family)</fullName>
    </submittedName>
</protein>
<evidence type="ECO:0000256" key="1">
    <source>
        <dbReference type="ARBA" id="ARBA00022679"/>
    </source>
</evidence>
<name>A0A7W8JUL1_9DEIO</name>
<dbReference type="PANTHER" id="PTHR10584">
    <property type="entry name" value="SUGAR KINASE"/>
    <property type="match status" value="1"/>
</dbReference>
<dbReference type="InterPro" id="IPR029056">
    <property type="entry name" value="Ribokinase-like"/>
</dbReference>
<dbReference type="AlphaFoldDB" id="A0A7W8JUL1"/>
<dbReference type="SUPFAM" id="SSF53613">
    <property type="entry name" value="Ribokinase-like"/>
    <property type="match status" value="1"/>
</dbReference>
<keyword evidence="2 4" id="KW-0418">Kinase</keyword>
<dbReference type="Pfam" id="PF00294">
    <property type="entry name" value="PfkB"/>
    <property type="match status" value="1"/>
</dbReference>
<feature type="domain" description="Carbohydrate kinase PfkB" evidence="3">
    <location>
        <begin position="4"/>
        <end position="65"/>
    </location>
</feature>
<evidence type="ECO:0000256" key="2">
    <source>
        <dbReference type="ARBA" id="ARBA00022777"/>
    </source>
</evidence>
<evidence type="ECO:0000313" key="4">
    <source>
        <dbReference type="EMBL" id="MBB5363522.1"/>
    </source>
</evidence>
<evidence type="ECO:0000313" key="5">
    <source>
        <dbReference type="Proteomes" id="UP000552709"/>
    </source>
</evidence>
<dbReference type="GO" id="GO:0006796">
    <property type="term" value="P:phosphate-containing compound metabolic process"/>
    <property type="evidence" value="ECO:0007669"/>
    <property type="project" value="UniProtKB-ARBA"/>
</dbReference>
<dbReference type="GO" id="GO:0016301">
    <property type="term" value="F:kinase activity"/>
    <property type="evidence" value="ECO:0007669"/>
    <property type="project" value="UniProtKB-KW"/>
</dbReference>
<proteinExistence type="predicted"/>
<dbReference type="Gene3D" id="3.40.1190.20">
    <property type="match status" value="1"/>
</dbReference>
<evidence type="ECO:0000259" key="3">
    <source>
        <dbReference type="Pfam" id="PF00294"/>
    </source>
</evidence>
<organism evidence="4 5">
    <name type="scientific">Deinococcus humi</name>
    <dbReference type="NCBI Taxonomy" id="662880"/>
    <lineage>
        <taxon>Bacteria</taxon>
        <taxon>Thermotogati</taxon>
        <taxon>Deinococcota</taxon>
        <taxon>Deinococci</taxon>
        <taxon>Deinococcales</taxon>
        <taxon>Deinococcaceae</taxon>
        <taxon>Deinococcus</taxon>
    </lineage>
</organism>
<dbReference type="RefSeq" id="WP_184132626.1">
    <property type="nucleotide sequence ID" value="NZ_JACHFL010000006.1"/>
</dbReference>
<dbReference type="PRINTS" id="PR00990">
    <property type="entry name" value="RIBOKINASE"/>
</dbReference>